<protein>
    <recommendedName>
        <fullName evidence="2">protein-tyrosine-phosphatase</fullName>
        <ecNumber evidence="2">3.1.3.48</ecNumber>
    </recommendedName>
</protein>
<dbReference type="PANTHER" id="PTHR10159:SF519">
    <property type="entry name" value="DUAL SPECIFICITY PROTEIN PHOSPHATASE MPK3"/>
    <property type="match status" value="1"/>
</dbReference>
<feature type="compositionally biased region" description="Low complexity" evidence="5">
    <location>
        <begin position="964"/>
        <end position="975"/>
    </location>
</feature>
<evidence type="ECO:0000256" key="2">
    <source>
        <dbReference type="ARBA" id="ARBA00013064"/>
    </source>
</evidence>
<comment type="similarity">
    <text evidence="1">Belongs to the protein-tyrosine phosphatase family. Non-receptor class dual specificity subfamily.</text>
</comment>
<dbReference type="InterPro" id="IPR020422">
    <property type="entry name" value="TYR_PHOSPHATASE_DUAL_dom"/>
</dbReference>
<proteinExistence type="inferred from homology"/>
<feature type="region of interest" description="Disordered" evidence="5">
    <location>
        <begin position="654"/>
        <end position="723"/>
    </location>
</feature>
<feature type="region of interest" description="Disordered" evidence="5">
    <location>
        <begin position="155"/>
        <end position="176"/>
    </location>
</feature>
<feature type="region of interest" description="Disordered" evidence="5">
    <location>
        <begin position="624"/>
        <end position="643"/>
    </location>
</feature>
<feature type="region of interest" description="Disordered" evidence="5">
    <location>
        <begin position="474"/>
        <end position="493"/>
    </location>
</feature>
<evidence type="ECO:0000259" key="6">
    <source>
        <dbReference type="PROSITE" id="PS50054"/>
    </source>
</evidence>
<dbReference type="SMART" id="SM00195">
    <property type="entry name" value="DSPc"/>
    <property type="match status" value="1"/>
</dbReference>
<feature type="region of interest" description="Disordered" evidence="5">
    <location>
        <begin position="388"/>
        <end position="417"/>
    </location>
</feature>
<feature type="region of interest" description="Disordered" evidence="5">
    <location>
        <begin position="501"/>
        <end position="524"/>
    </location>
</feature>
<dbReference type="SUPFAM" id="SSF52799">
    <property type="entry name" value="(Phosphotyrosine protein) phosphatases II"/>
    <property type="match status" value="1"/>
</dbReference>
<feature type="region of interest" description="Disordered" evidence="5">
    <location>
        <begin position="937"/>
        <end position="999"/>
    </location>
</feature>
<feature type="compositionally biased region" description="Polar residues" evidence="5">
    <location>
        <begin position="474"/>
        <end position="487"/>
    </location>
</feature>
<gene>
    <name evidence="8" type="primary">CPP1</name>
    <name evidence="8" type="ORF">Sste5346_008944</name>
</gene>
<feature type="compositionally biased region" description="Low complexity" evidence="5">
    <location>
        <begin position="836"/>
        <end position="855"/>
    </location>
</feature>
<feature type="region of interest" description="Disordered" evidence="5">
    <location>
        <begin position="434"/>
        <end position="454"/>
    </location>
</feature>
<evidence type="ECO:0000313" key="8">
    <source>
        <dbReference type="EMBL" id="KAL1889377.1"/>
    </source>
</evidence>
<dbReference type="InterPro" id="IPR000340">
    <property type="entry name" value="Dual-sp_phosphatase_cat-dom"/>
</dbReference>
<feature type="compositionally biased region" description="Polar residues" evidence="5">
    <location>
        <begin position="192"/>
        <end position="206"/>
    </location>
</feature>
<evidence type="ECO:0000256" key="1">
    <source>
        <dbReference type="ARBA" id="ARBA00008601"/>
    </source>
</evidence>
<dbReference type="InterPro" id="IPR016130">
    <property type="entry name" value="Tyr_Pase_AS"/>
</dbReference>
<evidence type="ECO:0000256" key="3">
    <source>
        <dbReference type="ARBA" id="ARBA00022801"/>
    </source>
</evidence>
<feature type="region of interest" description="Disordered" evidence="5">
    <location>
        <begin position="54"/>
        <end position="121"/>
    </location>
</feature>
<dbReference type="InterPro" id="IPR029021">
    <property type="entry name" value="Prot-tyrosine_phosphatase-like"/>
</dbReference>
<feature type="region of interest" description="Disordered" evidence="5">
    <location>
        <begin position="782"/>
        <end position="813"/>
    </location>
</feature>
<feature type="compositionally biased region" description="Low complexity" evidence="5">
    <location>
        <begin position="699"/>
        <end position="710"/>
    </location>
</feature>
<organism evidence="8 9">
    <name type="scientific">Sporothrix stenoceras</name>
    <dbReference type="NCBI Taxonomy" id="5173"/>
    <lineage>
        <taxon>Eukaryota</taxon>
        <taxon>Fungi</taxon>
        <taxon>Dikarya</taxon>
        <taxon>Ascomycota</taxon>
        <taxon>Pezizomycotina</taxon>
        <taxon>Sordariomycetes</taxon>
        <taxon>Sordariomycetidae</taxon>
        <taxon>Ophiostomatales</taxon>
        <taxon>Ophiostomataceae</taxon>
        <taxon>Sporothrix</taxon>
    </lineage>
</organism>
<feature type="compositionally biased region" description="Pro residues" evidence="5">
    <location>
        <begin position="397"/>
        <end position="412"/>
    </location>
</feature>
<accession>A0ABR3YN86</accession>
<dbReference type="EMBL" id="JAWCUI010000075">
    <property type="protein sequence ID" value="KAL1889377.1"/>
    <property type="molecule type" value="Genomic_DNA"/>
</dbReference>
<reference evidence="8 9" key="1">
    <citation type="journal article" date="2024" name="IMA Fungus">
        <title>IMA Genome - F19 : A genome assembly and annotation guide to empower mycologists, including annotated draft genome sequences of Ceratocystis pirilliformis, Diaporthe australafricana, Fusarium ophioides, Paecilomyces lecythidis, and Sporothrix stenoceras.</title>
        <authorList>
            <person name="Aylward J."/>
            <person name="Wilson A.M."/>
            <person name="Visagie C.M."/>
            <person name="Spraker J."/>
            <person name="Barnes I."/>
            <person name="Buitendag C."/>
            <person name="Ceriani C."/>
            <person name="Del Mar Angel L."/>
            <person name="du Plessis D."/>
            <person name="Fuchs T."/>
            <person name="Gasser K."/>
            <person name="Kramer D."/>
            <person name="Li W."/>
            <person name="Munsamy K."/>
            <person name="Piso A."/>
            <person name="Price J.L."/>
            <person name="Sonnekus B."/>
            <person name="Thomas C."/>
            <person name="van der Nest A."/>
            <person name="van Dijk A."/>
            <person name="van Heerden A."/>
            <person name="van Vuuren N."/>
            <person name="Yilmaz N."/>
            <person name="Duong T.A."/>
            <person name="van der Merwe N.A."/>
            <person name="Wingfield M.J."/>
            <person name="Wingfield B.D."/>
        </authorList>
    </citation>
    <scope>NUCLEOTIDE SEQUENCE [LARGE SCALE GENOMIC DNA]</scope>
    <source>
        <strain evidence="8 9">CMW 5346</strain>
    </source>
</reference>
<dbReference type="EC" id="3.1.3.48" evidence="2"/>
<dbReference type="Proteomes" id="UP001583186">
    <property type="component" value="Unassembled WGS sequence"/>
</dbReference>
<feature type="region of interest" description="Disordered" evidence="5">
    <location>
        <begin position="192"/>
        <end position="211"/>
    </location>
</feature>
<evidence type="ECO:0000256" key="5">
    <source>
        <dbReference type="SAM" id="MobiDB-lite"/>
    </source>
</evidence>
<feature type="domain" description="Tyrosine specific protein phosphatases" evidence="7">
    <location>
        <begin position="543"/>
        <end position="594"/>
    </location>
</feature>
<feature type="region of interest" description="Disordered" evidence="5">
    <location>
        <begin position="832"/>
        <end position="856"/>
    </location>
</feature>
<feature type="compositionally biased region" description="Low complexity" evidence="5">
    <location>
        <begin position="95"/>
        <end position="121"/>
    </location>
</feature>
<feature type="compositionally biased region" description="Polar residues" evidence="5">
    <location>
        <begin position="54"/>
        <end position="67"/>
    </location>
</feature>
<dbReference type="PANTHER" id="PTHR10159">
    <property type="entry name" value="DUAL SPECIFICITY PROTEIN PHOSPHATASE"/>
    <property type="match status" value="1"/>
</dbReference>
<feature type="compositionally biased region" description="Basic and acidic residues" evidence="5">
    <location>
        <begin position="942"/>
        <end position="952"/>
    </location>
</feature>
<evidence type="ECO:0000256" key="4">
    <source>
        <dbReference type="ARBA" id="ARBA00022912"/>
    </source>
</evidence>
<dbReference type="GO" id="GO:0004725">
    <property type="term" value="F:protein tyrosine phosphatase activity"/>
    <property type="evidence" value="ECO:0007669"/>
    <property type="project" value="UniProtKB-EC"/>
</dbReference>
<sequence length="999" mass="107826">MPSATARRLYEDQIPSFMSVFDLGAETMDDQSTVTVVDPKIIGFPGSSFAEKQLNSHAHPSSTTANTGAAAPPSLSDPSHRHHDSTSTQMSESADSSPTTTMSCTDSSSLSDPSPSSSPDSPINLVPLAAFPGPSFGGFSSMSVGLASLSVIDPNNNSNNGPGLERPMTSPSPRRARNMKGLSIQPPFVSPTLSASTQISEPTSPSFIKPQIPAMKRKPSQLSLKTTTHELKATAIEVPQSPSLVIPPILQRRALKHSTSSPHILSSLKSSTFGPPGGMSFPTVLERNESGLSEFLRPSKPAGPTGFDATILEEESPIRAQIANRAAYEFEPYHEVENNEDQKTPGYPDGPIAIYDDNVYLYLEPTAEEASRFDVVINVAREVNNPFKFNAAKAPRRPSPPPPRQQRQPSPPQLDELRISVPKLTPIMEPVMEQDQEATPATEDSQQTNGSIPMVMEPTTIPMVIEPSATSPEATQTLTQTFPSPSSRLKRKAPALSLTLAEPTGATDANNEDNTPTTPKATQTLKEPEYIHIPWDHNTDIGQDLMTLCETIDKRTKDGKKVLIHCQQGASRSASLIIAYGMYQNPELSVNDSYYAAQAKSRWISPNMRLMYCLQDFQKEVGKRRASTSGSWLRPGRSPTKHRAALSMDAIEISPKEPLSAPLPAEDSNGSGSAAMRSPERSPMRPRGNSTPNSREAISPGPSSAPSSFSWDEKEDENDPQRFGRFDFGFTSTALQPPKLNPPPMSQGFGGSGGLTLPGAGNGMGGGGFMRPPPSPGFAAHRFGEFPDSSRSNPSSSGFPLLSPGFPPPRSSCSDGLDSILARNMGPSFAPINFSNPIPTKTTTTTTTTTTTINAPPAPTFKTSFFNLPSISVKPSPVPEQTITVRPAYVEDDEPLMSPRAETMTNNPLHDQLHDHQPQFSAEVSSGGDVRFVEVPPTPGNVDDKEKDKELSNELFSPRETMFPRDPFFPFGRPPQVDDPRSPPTKGETPIVRSIDEFI</sequence>
<feature type="compositionally biased region" description="Polar residues" evidence="5">
    <location>
        <begin position="507"/>
        <end position="524"/>
    </location>
</feature>
<feature type="compositionally biased region" description="Polar residues" evidence="5">
    <location>
        <begin position="437"/>
        <end position="451"/>
    </location>
</feature>
<dbReference type="InterPro" id="IPR000387">
    <property type="entry name" value="Tyr_Pase_dom"/>
</dbReference>
<dbReference type="PROSITE" id="PS00383">
    <property type="entry name" value="TYR_PHOSPHATASE_1"/>
    <property type="match status" value="1"/>
</dbReference>
<keyword evidence="3 8" id="KW-0378">Hydrolase</keyword>
<dbReference type="PROSITE" id="PS50054">
    <property type="entry name" value="TYR_PHOSPHATASE_DUAL"/>
    <property type="match status" value="1"/>
</dbReference>
<feature type="domain" description="Tyrosine-protein phosphatase" evidence="6">
    <location>
        <begin position="466"/>
        <end position="623"/>
    </location>
</feature>
<keyword evidence="4" id="KW-0904">Protein phosphatase</keyword>
<dbReference type="Pfam" id="PF00782">
    <property type="entry name" value="DSPc"/>
    <property type="match status" value="1"/>
</dbReference>
<dbReference type="Gene3D" id="3.90.190.10">
    <property type="entry name" value="Protein tyrosine phosphatase superfamily"/>
    <property type="match status" value="2"/>
</dbReference>
<name>A0ABR3YN86_9PEZI</name>
<feature type="compositionally biased region" description="Low complexity" evidence="5">
    <location>
        <begin position="789"/>
        <end position="804"/>
    </location>
</feature>
<dbReference type="PROSITE" id="PS50056">
    <property type="entry name" value="TYR_PHOSPHATASE_2"/>
    <property type="match status" value="1"/>
</dbReference>
<comment type="caution">
    <text evidence="8">The sequence shown here is derived from an EMBL/GenBank/DDBJ whole genome shotgun (WGS) entry which is preliminary data.</text>
</comment>
<evidence type="ECO:0000259" key="7">
    <source>
        <dbReference type="PROSITE" id="PS50056"/>
    </source>
</evidence>
<dbReference type="CDD" id="cd14521">
    <property type="entry name" value="DSP_fungal_SDP1-like"/>
    <property type="match status" value="1"/>
</dbReference>
<keyword evidence="9" id="KW-1185">Reference proteome</keyword>
<evidence type="ECO:0000313" key="9">
    <source>
        <dbReference type="Proteomes" id="UP001583186"/>
    </source>
</evidence>